<organism evidence="2 3">
    <name type="scientific">Staphylococcus chromogenes</name>
    <name type="common">Staphylococcus hyicus subsp. chromogenes</name>
    <dbReference type="NCBI Taxonomy" id="46126"/>
    <lineage>
        <taxon>Bacteria</taxon>
        <taxon>Bacillati</taxon>
        <taxon>Bacillota</taxon>
        <taxon>Bacilli</taxon>
        <taxon>Bacillales</taxon>
        <taxon>Staphylococcaceae</taxon>
        <taxon>Staphylococcus</taxon>
    </lineage>
</organism>
<comment type="caution">
    <text evidence="2">The sequence shown here is derived from an EMBL/GenBank/DDBJ whole genome shotgun (WGS) entry which is preliminary data.</text>
</comment>
<evidence type="ECO:0000259" key="1">
    <source>
        <dbReference type="Pfam" id="PF06605"/>
    </source>
</evidence>
<dbReference type="RefSeq" id="WP_198645542.1">
    <property type="nucleotide sequence ID" value="NZ_PZAO01000030.1"/>
</dbReference>
<keyword evidence="3" id="KW-1185">Reference proteome</keyword>
<dbReference type="EMBL" id="PZAO01000030">
    <property type="protein sequence ID" value="PTG68361.1"/>
    <property type="molecule type" value="Genomic_DNA"/>
</dbReference>
<dbReference type="NCBIfam" id="TIGR01665">
    <property type="entry name" value="put_anti_recept"/>
    <property type="match status" value="1"/>
</dbReference>
<dbReference type="InterPro" id="IPR010572">
    <property type="entry name" value="Tail_dom"/>
</dbReference>
<dbReference type="Proteomes" id="UP000242008">
    <property type="component" value="Unassembled WGS sequence"/>
</dbReference>
<proteinExistence type="predicted"/>
<evidence type="ECO:0000313" key="2">
    <source>
        <dbReference type="EMBL" id="PTG68361.1"/>
    </source>
</evidence>
<feature type="non-terminal residue" evidence="2">
    <location>
        <position position="1038"/>
    </location>
</feature>
<dbReference type="InterPro" id="IPR007119">
    <property type="entry name" value="Phage_tail_spike_N"/>
</dbReference>
<sequence>MIHILNFNDEIIDFISRTDNAVIQANYERDKSSELLDLIVLSKRAEYFKKRNRVIIQDINGVYREFIIERTEENGQYLQVECTASYVPDISTAKPIMAGKYEKMTVDQKLSEVLRDTNWSVGDCDYGGVRTNSWTSPRTPYEMISQLTTNHKLEPDYEIIIEGNEVKQRLVNMKIPSHLFKGKEIVYGKDLLSIKRTVDFSEVKTALIGIGPEKENGDRIFVEEVDDDAQQQFNLPQRYIYGIYEPETEDDNMTIERLRTLTRTELNKRKSAAISYEISVVDLEKEYPHEIIRFGDIVRIKNPDFTPSLYAESEVIGFKHDLISGNCTYTFGNIIEYKEETLRKYFESKLDYIRQKLNDGLTNVNTIVADVVEGKIEYFERKIIKGVEPPENPVNDMLWLDTSNPDVAVLRRYWEGQWINATAEKAEDIGAITREKALYSELTNTFVNLSIQHSKLLNEMHDVINSEYLVDFDLKDELNAKLDATVSIYNNIKSNLESMTDETATIGKLIDTQTLFLNYRTAMQNLYKVVERAKVAIDERFKLLQSQYTEEKFRDALQEIADKFGLQVNSENQLLGEPNVVEKAVIAAREDTKEQLRDYVKSVDYQTNQQGLIERMESADTERKTLAGQISDKVTKAEYQNGLDNIKIGGVNLFQSYDSATHGNNVHPSITSTQSFRGKYWATMLYTADYLKKVLVPGEEYTYSYELEIVGLSEKEVAMSKNHGIIFYSASSSKESITSSYKQIERIIGNKFKVTQTFVAPEITDHKFLAYSGFYSDDGTVKYPVSSNLVEFRNLKLEKGNKATDYTEAPSDVARSTDKKLSVARTEILQDGEQISQRVSREVFNASSQTLNRVVSEFINNTTSGMTFTYDENGNIQSQNIGPQGIKFDATKFEINDGDVVVKNGRTTIKDAYIDKLFSNQATINKLNSIDIQARTIRASDNQASVNVEGGTITMDRTDGAKLDIGLDGIAMYNSEGSKRFSMDRLLVESAALGTSNSNVYLAASDGFEARVVDRAMVPSDGSISSYKYLPIRSLALK</sequence>
<evidence type="ECO:0000313" key="3">
    <source>
        <dbReference type="Proteomes" id="UP000242008"/>
    </source>
</evidence>
<name>A0ABX5I6P4_STACR</name>
<dbReference type="Pfam" id="PF06605">
    <property type="entry name" value="Prophage_tail"/>
    <property type="match status" value="1"/>
</dbReference>
<accession>A0ABX5I6P4</accession>
<protein>
    <recommendedName>
        <fullName evidence="1">Tail spike domain-containing protein</fullName>
    </recommendedName>
</protein>
<reference evidence="2 3" key="1">
    <citation type="journal article" date="2016" name="Front. Microbiol.">
        <title>Comprehensive Phylogenetic Analysis of Bovine Non-aureus Staphylococci Species Based on Whole-Genome Sequencing.</title>
        <authorList>
            <person name="Naushad S."/>
            <person name="Barkema H.W."/>
            <person name="Luby C."/>
            <person name="Condas L.A."/>
            <person name="Nobrega D.B."/>
            <person name="Carson D.A."/>
            <person name="De Buck J."/>
        </authorList>
    </citation>
    <scope>NUCLEOTIDE SEQUENCE [LARGE SCALE GENOMIC DNA]</scope>
    <source>
        <strain evidence="2 3">SNUC 1363</strain>
    </source>
</reference>
<feature type="domain" description="Tail spike" evidence="1">
    <location>
        <begin position="100"/>
        <end position="334"/>
    </location>
</feature>
<gene>
    <name evidence="2" type="ORF">BU676_10255</name>
</gene>